<dbReference type="Proteomes" id="UP000663869">
    <property type="component" value="Unassembled WGS sequence"/>
</dbReference>
<feature type="domain" description="SRCR" evidence="4">
    <location>
        <begin position="80"/>
        <end position="163"/>
    </location>
</feature>
<proteinExistence type="predicted"/>
<dbReference type="GO" id="GO:0016020">
    <property type="term" value="C:membrane"/>
    <property type="evidence" value="ECO:0007669"/>
    <property type="project" value="InterPro"/>
</dbReference>
<accession>A0A817VRG7</accession>
<evidence type="ECO:0000256" key="3">
    <source>
        <dbReference type="SAM" id="SignalP"/>
    </source>
</evidence>
<dbReference type="AlphaFoldDB" id="A0A817VRG7"/>
<keyword evidence="1 2" id="KW-1015">Disulfide bond</keyword>
<evidence type="ECO:0000259" key="4">
    <source>
        <dbReference type="PROSITE" id="PS50287"/>
    </source>
</evidence>
<dbReference type="PROSITE" id="PS50287">
    <property type="entry name" value="SRCR_2"/>
    <property type="match status" value="1"/>
</dbReference>
<organism evidence="5 7">
    <name type="scientific">Rotaria socialis</name>
    <dbReference type="NCBI Taxonomy" id="392032"/>
    <lineage>
        <taxon>Eukaryota</taxon>
        <taxon>Metazoa</taxon>
        <taxon>Spiralia</taxon>
        <taxon>Gnathifera</taxon>
        <taxon>Rotifera</taxon>
        <taxon>Eurotatoria</taxon>
        <taxon>Bdelloidea</taxon>
        <taxon>Philodinida</taxon>
        <taxon>Philodinidae</taxon>
        <taxon>Rotaria</taxon>
    </lineage>
</organism>
<protein>
    <recommendedName>
        <fullName evidence="4">SRCR domain-containing protein</fullName>
    </recommendedName>
</protein>
<keyword evidence="3" id="KW-0732">Signal</keyword>
<evidence type="ECO:0000313" key="7">
    <source>
        <dbReference type="Proteomes" id="UP000663869"/>
    </source>
</evidence>
<comment type="caution">
    <text evidence="5">The sequence shown here is derived from an EMBL/GenBank/DDBJ whole genome shotgun (WGS) entry which is preliminary data.</text>
</comment>
<dbReference type="Proteomes" id="UP000663862">
    <property type="component" value="Unassembled WGS sequence"/>
</dbReference>
<evidence type="ECO:0000256" key="2">
    <source>
        <dbReference type="PROSITE-ProRule" id="PRU00196"/>
    </source>
</evidence>
<gene>
    <name evidence="5" type="ORF">FME351_LOCUS4180</name>
    <name evidence="6" type="ORF">TSG867_LOCUS16950</name>
</gene>
<reference evidence="5" key="1">
    <citation type="submission" date="2021-02" db="EMBL/GenBank/DDBJ databases">
        <authorList>
            <person name="Nowell W R."/>
        </authorList>
    </citation>
    <scope>NUCLEOTIDE SEQUENCE</scope>
</reference>
<dbReference type="Gene3D" id="3.10.250.10">
    <property type="entry name" value="SRCR-like domain"/>
    <property type="match status" value="1"/>
</dbReference>
<evidence type="ECO:0000313" key="5">
    <source>
        <dbReference type="EMBL" id="CAF3347569.1"/>
    </source>
</evidence>
<feature type="disulfide bond" evidence="2">
    <location>
        <begin position="129"/>
        <end position="139"/>
    </location>
</feature>
<feature type="chain" id="PRO_5035613508" description="SRCR domain-containing protein" evidence="3">
    <location>
        <begin position="19"/>
        <end position="168"/>
    </location>
</feature>
<feature type="signal peptide" evidence="3">
    <location>
        <begin position="1"/>
        <end position="18"/>
    </location>
</feature>
<dbReference type="EMBL" id="CAJOBQ010001060">
    <property type="protein sequence ID" value="CAF4450468.1"/>
    <property type="molecule type" value="Genomic_DNA"/>
</dbReference>
<dbReference type="EMBL" id="CAJNYU010000289">
    <property type="protein sequence ID" value="CAF3347569.1"/>
    <property type="molecule type" value="Genomic_DNA"/>
</dbReference>
<evidence type="ECO:0000256" key="1">
    <source>
        <dbReference type="ARBA" id="ARBA00023157"/>
    </source>
</evidence>
<evidence type="ECO:0000313" key="6">
    <source>
        <dbReference type="EMBL" id="CAF4450468.1"/>
    </source>
</evidence>
<comment type="caution">
    <text evidence="2">Lacks conserved residue(s) required for the propagation of feature annotation.</text>
</comment>
<sequence>MSLIILLGWIVLLSSVLGAVPPCDPRTFSTGSYPGRLISIDVTGYHPLKLRAHMRLANSTDEISFEGMVFVGTTLPSAAATTVCRSLGCSEYTVNARVYWTPHEDCLFTCPDGKSAKRTCSFMLSSFACKADAMNLAECQTGSFWAESNMNPSTNSGVQVVCADCGEN</sequence>
<dbReference type="InterPro" id="IPR001190">
    <property type="entry name" value="SRCR"/>
</dbReference>
<dbReference type="SUPFAM" id="SSF56487">
    <property type="entry name" value="SRCR-like"/>
    <property type="match status" value="1"/>
</dbReference>
<dbReference type="InterPro" id="IPR036772">
    <property type="entry name" value="SRCR-like_dom_sf"/>
</dbReference>
<name>A0A817VRG7_9BILA</name>